<dbReference type="InterPro" id="IPR004111">
    <property type="entry name" value="Repressor_TetR_C"/>
</dbReference>
<dbReference type="SUPFAM" id="SSF48498">
    <property type="entry name" value="Tetracyclin repressor-like, C-terminal domain"/>
    <property type="match status" value="1"/>
</dbReference>
<dbReference type="RefSeq" id="WP_135027611.1">
    <property type="nucleotide sequence ID" value="NZ_BMLA01000001.1"/>
</dbReference>
<dbReference type="GO" id="GO:0045892">
    <property type="term" value="P:negative regulation of DNA-templated transcription"/>
    <property type="evidence" value="ECO:0007669"/>
    <property type="project" value="InterPro"/>
</dbReference>
<keyword evidence="5" id="KW-1185">Reference proteome</keyword>
<keyword evidence="3" id="KW-0804">Transcription</keyword>
<dbReference type="GO" id="GO:0000976">
    <property type="term" value="F:transcription cis-regulatory region binding"/>
    <property type="evidence" value="ECO:0007669"/>
    <property type="project" value="TreeGrafter"/>
</dbReference>
<organism evidence="4 5">
    <name type="scientific">Micrococcus flavus</name>
    <dbReference type="NCBI Taxonomy" id="384602"/>
    <lineage>
        <taxon>Bacteria</taxon>
        <taxon>Bacillati</taxon>
        <taxon>Actinomycetota</taxon>
        <taxon>Actinomycetes</taxon>
        <taxon>Micrococcales</taxon>
        <taxon>Micrococcaceae</taxon>
        <taxon>Micrococcus</taxon>
    </lineage>
</organism>
<evidence type="ECO:0000256" key="1">
    <source>
        <dbReference type="ARBA" id="ARBA00023015"/>
    </source>
</evidence>
<dbReference type="EMBL" id="JACHMC010000001">
    <property type="protein sequence ID" value="MBB4882718.1"/>
    <property type="molecule type" value="Genomic_DNA"/>
</dbReference>
<comment type="caution">
    <text evidence="4">The sequence shown here is derived from an EMBL/GenBank/DDBJ whole genome shotgun (WGS) entry which is preliminary data.</text>
</comment>
<proteinExistence type="predicted"/>
<evidence type="ECO:0000256" key="3">
    <source>
        <dbReference type="ARBA" id="ARBA00023163"/>
    </source>
</evidence>
<dbReference type="PRINTS" id="PR00455">
    <property type="entry name" value="HTHTETR"/>
</dbReference>
<dbReference type="SUPFAM" id="SSF46689">
    <property type="entry name" value="Homeodomain-like"/>
    <property type="match status" value="1"/>
</dbReference>
<dbReference type="PANTHER" id="PTHR30055:SF151">
    <property type="entry name" value="TRANSCRIPTIONAL REGULATORY PROTEIN"/>
    <property type="match status" value="1"/>
</dbReference>
<accession>A0A4Y8X3D2</accession>
<dbReference type="PANTHER" id="PTHR30055">
    <property type="entry name" value="HTH-TYPE TRANSCRIPTIONAL REGULATOR RUTR"/>
    <property type="match status" value="1"/>
</dbReference>
<dbReference type="InterPro" id="IPR001647">
    <property type="entry name" value="HTH_TetR"/>
</dbReference>
<dbReference type="Pfam" id="PF00440">
    <property type="entry name" value="TetR_N"/>
    <property type="match status" value="1"/>
</dbReference>
<dbReference type="Proteomes" id="UP000560081">
    <property type="component" value="Unassembled WGS sequence"/>
</dbReference>
<evidence type="ECO:0000256" key="2">
    <source>
        <dbReference type="ARBA" id="ARBA00023125"/>
    </source>
</evidence>
<dbReference type="Gene3D" id="1.10.357.10">
    <property type="entry name" value="Tetracycline Repressor, domain 2"/>
    <property type="match status" value="1"/>
</dbReference>
<keyword evidence="2" id="KW-0238">DNA-binding</keyword>
<reference evidence="4 5" key="1">
    <citation type="submission" date="2020-08" db="EMBL/GenBank/DDBJ databases">
        <title>Sequencing the genomes of 1000 actinobacteria strains.</title>
        <authorList>
            <person name="Klenk H.-P."/>
        </authorList>
    </citation>
    <scope>NUCLEOTIDE SEQUENCE [LARGE SCALE GENOMIC DNA]</scope>
    <source>
        <strain evidence="4 5">DSM 19079</strain>
    </source>
</reference>
<dbReference type="GO" id="GO:0003700">
    <property type="term" value="F:DNA-binding transcription factor activity"/>
    <property type="evidence" value="ECO:0007669"/>
    <property type="project" value="TreeGrafter"/>
</dbReference>
<dbReference type="AlphaFoldDB" id="A0A4Y8X3D2"/>
<evidence type="ECO:0000313" key="4">
    <source>
        <dbReference type="EMBL" id="MBB4882718.1"/>
    </source>
</evidence>
<dbReference type="InterPro" id="IPR009057">
    <property type="entry name" value="Homeodomain-like_sf"/>
</dbReference>
<protein>
    <submittedName>
        <fullName evidence="4">AcrR family transcriptional regulator</fullName>
    </submittedName>
</protein>
<evidence type="ECO:0000313" key="5">
    <source>
        <dbReference type="Proteomes" id="UP000560081"/>
    </source>
</evidence>
<name>A0A4Y8X3D2_9MICC</name>
<dbReference type="InterPro" id="IPR036271">
    <property type="entry name" value="Tet_transcr_reg_TetR-rel_C_sf"/>
</dbReference>
<dbReference type="PROSITE" id="PS50977">
    <property type="entry name" value="HTH_TETR_2"/>
    <property type="match status" value="1"/>
</dbReference>
<gene>
    <name evidence="4" type="ORF">BJ976_001069</name>
</gene>
<keyword evidence="1" id="KW-0805">Transcription regulation</keyword>
<dbReference type="InterPro" id="IPR050109">
    <property type="entry name" value="HTH-type_TetR-like_transc_reg"/>
</dbReference>
<dbReference type="OrthoDB" id="329481at2"/>
<dbReference type="Pfam" id="PF02909">
    <property type="entry name" value="TetR_C_1"/>
    <property type="match status" value="1"/>
</dbReference>
<sequence>MTATTDPLDPRDADVPAPPGAVRDLHRRERRRLLTEEAIVAAALRITAAQGVAAVTMRRVAEDLGVAASSLYPHVGSRERLIDLAVREVLRGVGPLPDSGDWRADLRGHVLEVHERLSAHADLAQHAFFSAVAPSTAEDLEALEHLLARLTGEGLDADLVLTAYDRMMLCTVADVHEQWQRRHRVDDAEVSAWLVSFSAHVAELPEDRFPHLRTRARRLVAPEPTARFLAGIDLLLDGLAARS</sequence>